<comment type="subcellular location">
    <subcellularLocation>
        <location evidence="1">Membrane</location>
        <topology evidence="1">Multi-pass membrane protein</topology>
    </subcellularLocation>
</comment>
<feature type="transmembrane region" description="Helical" evidence="5">
    <location>
        <begin position="12"/>
        <end position="33"/>
    </location>
</feature>
<dbReference type="Proteomes" id="UP000694861">
    <property type="component" value="Unplaced"/>
</dbReference>
<proteinExistence type="predicted"/>
<evidence type="ECO:0000256" key="2">
    <source>
        <dbReference type="ARBA" id="ARBA00022692"/>
    </source>
</evidence>
<dbReference type="InterPro" id="IPR001902">
    <property type="entry name" value="SLC26A/SulP_fam"/>
</dbReference>
<dbReference type="RefSeq" id="XP_008246206.1">
    <property type="nucleotide sequence ID" value="XM_008247984.1"/>
</dbReference>
<evidence type="ECO:0000313" key="7">
    <source>
        <dbReference type="Proteomes" id="UP000694861"/>
    </source>
</evidence>
<feature type="transmembrane region" description="Helical" evidence="5">
    <location>
        <begin position="40"/>
        <end position="61"/>
    </location>
</feature>
<keyword evidence="7" id="KW-1185">Reference proteome</keyword>
<reference evidence="7" key="1">
    <citation type="journal article" date="2012" name="Nat. Commun.">
        <title>The genome of Prunus mume.</title>
        <authorList>
            <person name="Zhang Q."/>
            <person name="Chen W."/>
            <person name="Sun L."/>
            <person name="Zhao F."/>
            <person name="Huang B."/>
            <person name="Yang W."/>
            <person name="Tao Y."/>
            <person name="Wang J."/>
            <person name="Yuan Z."/>
            <person name="Fan G."/>
            <person name="Xing Z."/>
            <person name="Han C."/>
            <person name="Pan H."/>
            <person name="Zhong X."/>
            <person name="Shi W."/>
            <person name="Liang X."/>
            <person name="Du D."/>
            <person name="Sun F."/>
            <person name="Xu Z."/>
            <person name="Hao R."/>
            <person name="Lv T."/>
            <person name="Lv Y."/>
            <person name="Zheng Z."/>
            <person name="Sun M."/>
            <person name="Luo L."/>
            <person name="Cai M."/>
            <person name="Gao Y."/>
            <person name="Wang J."/>
            <person name="Yin Y."/>
            <person name="Xu X."/>
            <person name="Cheng T."/>
            <person name="Wang J."/>
        </authorList>
    </citation>
    <scope>NUCLEOTIDE SEQUENCE [LARGE SCALE GENOMIC DNA]</scope>
</reference>
<evidence type="ECO:0000256" key="4">
    <source>
        <dbReference type="ARBA" id="ARBA00023136"/>
    </source>
</evidence>
<feature type="domain" description="SLC26A/SulP transporter" evidence="6">
    <location>
        <begin position="2"/>
        <end position="152"/>
    </location>
</feature>
<keyword evidence="3 5" id="KW-1133">Transmembrane helix</keyword>
<name>A0ABM0PXS2_PRUMU</name>
<protein>
    <submittedName>
        <fullName evidence="8">Low affinity sulfate transporter 3-like</fullName>
    </submittedName>
</protein>
<keyword evidence="4 5" id="KW-0472">Membrane</keyword>
<evidence type="ECO:0000256" key="5">
    <source>
        <dbReference type="SAM" id="Phobius"/>
    </source>
</evidence>
<evidence type="ECO:0000256" key="1">
    <source>
        <dbReference type="ARBA" id="ARBA00004141"/>
    </source>
</evidence>
<accession>A0ABM0PXS2</accession>
<evidence type="ECO:0000313" key="8">
    <source>
        <dbReference type="RefSeq" id="XP_008246206.1"/>
    </source>
</evidence>
<sequence length="152" mass="16666">MEAVWTSFHHPWSPHNFILGCSFLCFILISRYLGKKNKKLFWLPAVAPLLSVILSTLIVYLTRGDKHGIKIVKHIKDGLNPSSVNLLELNGPYVGDVAKVGLIVALVALTEAIAVGRSFSSIKGYHMDGNKEMMAMGFMNIVGSLTSCYVAT</sequence>
<feature type="transmembrane region" description="Helical" evidence="5">
    <location>
        <begin position="97"/>
        <end position="116"/>
    </location>
</feature>
<dbReference type="Pfam" id="PF00916">
    <property type="entry name" value="Sulfate_transp"/>
    <property type="match status" value="1"/>
</dbReference>
<dbReference type="PANTHER" id="PTHR11814">
    <property type="entry name" value="SULFATE TRANSPORTER"/>
    <property type="match status" value="1"/>
</dbReference>
<reference evidence="8" key="2">
    <citation type="submission" date="2025-08" db="UniProtKB">
        <authorList>
            <consortium name="RefSeq"/>
        </authorList>
    </citation>
    <scope>IDENTIFICATION</scope>
</reference>
<evidence type="ECO:0000256" key="3">
    <source>
        <dbReference type="ARBA" id="ARBA00022989"/>
    </source>
</evidence>
<gene>
    <name evidence="8" type="primary">LOC103344384</name>
</gene>
<evidence type="ECO:0000259" key="6">
    <source>
        <dbReference type="Pfam" id="PF00916"/>
    </source>
</evidence>
<dbReference type="GeneID" id="103344384"/>
<keyword evidence="2 5" id="KW-0812">Transmembrane</keyword>
<feature type="non-terminal residue" evidence="8">
    <location>
        <position position="152"/>
    </location>
</feature>
<organism evidence="7 8">
    <name type="scientific">Prunus mume</name>
    <name type="common">Japanese apricot</name>
    <name type="synonym">Armeniaca mume</name>
    <dbReference type="NCBI Taxonomy" id="102107"/>
    <lineage>
        <taxon>Eukaryota</taxon>
        <taxon>Viridiplantae</taxon>
        <taxon>Streptophyta</taxon>
        <taxon>Embryophyta</taxon>
        <taxon>Tracheophyta</taxon>
        <taxon>Spermatophyta</taxon>
        <taxon>Magnoliopsida</taxon>
        <taxon>eudicotyledons</taxon>
        <taxon>Gunneridae</taxon>
        <taxon>Pentapetalae</taxon>
        <taxon>rosids</taxon>
        <taxon>fabids</taxon>
        <taxon>Rosales</taxon>
        <taxon>Rosaceae</taxon>
        <taxon>Amygdaloideae</taxon>
        <taxon>Amygdaleae</taxon>
        <taxon>Prunus</taxon>
    </lineage>
</organism>
<dbReference type="InterPro" id="IPR011547">
    <property type="entry name" value="SLC26A/SulP_dom"/>
</dbReference>